<accession>A0A927CNK7</accession>
<dbReference type="SUPFAM" id="SSF55811">
    <property type="entry name" value="Nudix"/>
    <property type="match status" value="1"/>
</dbReference>
<evidence type="ECO:0000256" key="3">
    <source>
        <dbReference type="ARBA" id="ARBA00022842"/>
    </source>
</evidence>
<keyword evidence="3" id="KW-0460">Magnesium</keyword>
<comment type="similarity">
    <text evidence="4">Belongs to the Nudix hydrolase family.</text>
</comment>
<dbReference type="GO" id="GO:0016787">
    <property type="term" value="F:hydrolase activity"/>
    <property type="evidence" value="ECO:0007669"/>
    <property type="project" value="UniProtKB-KW"/>
</dbReference>
<organism evidence="6 7">
    <name type="scientific">Paenibacillus arenilitoris</name>
    <dbReference type="NCBI Taxonomy" id="2772299"/>
    <lineage>
        <taxon>Bacteria</taxon>
        <taxon>Bacillati</taxon>
        <taxon>Bacillota</taxon>
        <taxon>Bacilli</taxon>
        <taxon>Bacillales</taxon>
        <taxon>Paenibacillaceae</taxon>
        <taxon>Paenibacillus</taxon>
    </lineage>
</organism>
<protein>
    <submittedName>
        <fullName evidence="6">NUDIX hydrolase</fullName>
    </submittedName>
</protein>
<dbReference type="CDD" id="cd02883">
    <property type="entry name" value="NUDIX_Hydrolase"/>
    <property type="match status" value="1"/>
</dbReference>
<dbReference type="InterPro" id="IPR015797">
    <property type="entry name" value="NUDIX_hydrolase-like_dom_sf"/>
</dbReference>
<evidence type="ECO:0000256" key="2">
    <source>
        <dbReference type="ARBA" id="ARBA00022801"/>
    </source>
</evidence>
<gene>
    <name evidence="6" type="ORF">IDH41_18610</name>
</gene>
<dbReference type="PRINTS" id="PR00502">
    <property type="entry name" value="NUDIXFAMILY"/>
</dbReference>
<dbReference type="InterPro" id="IPR020084">
    <property type="entry name" value="NUDIX_hydrolase_CS"/>
</dbReference>
<evidence type="ECO:0000256" key="1">
    <source>
        <dbReference type="ARBA" id="ARBA00001946"/>
    </source>
</evidence>
<keyword evidence="2 4" id="KW-0378">Hydrolase</keyword>
<comment type="cofactor">
    <cofactor evidence="1">
        <name>Mg(2+)</name>
        <dbReference type="ChEBI" id="CHEBI:18420"/>
    </cofactor>
</comment>
<dbReference type="AlphaFoldDB" id="A0A927CNK7"/>
<dbReference type="Pfam" id="PF00293">
    <property type="entry name" value="NUDIX"/>
    <property type="match status" value="1"/>
</dbReference>
<dbReference type="Gene3D" id="3.90.79.10">
    <property type="entry name" value="Nucleoside Triphosphate Pyrophosphohydrolase"/>
    <property type="match status" value="1"/>
</dbReference>
<dbReference type="PANTHER" id="PTHR43046:SF12">
    <property type="entry name" value="GDP-MANNOSE MANNOSYL HYDROLASE"/>
    <property type="match status" value="1"/>
</dbReference>
<comment type="caution">
    <text evidence="6">The sequence shown here is derived from an EMBL/GenBank/DDBJ whole genome shotgun (WGS) entry which is preliminary data.</text>
</comment>
<dbReference type="InterPro" id="IPR000086">
    <property type="entry name" value="NUDIX_hydrolase_dom"/>
</dbReference>
<dbReference type="Proteomes" id="UP000632125">
    <property type="component" value="Unassembled WGS sequence"/>
</dbReference>
<evidence type="ECO:0000256" key="4">
    <source>
        <dbReference type="RuleBase" id="RU003476"/>
    </source>
</evidence>
<dbReference type="EMBL" id="JACXIY010000022">
    <property type="protein sequence ID" value="MBD2870597.1"/>
    <property type="molecule type" value="Genomic_DNA"/>
</dbReference>
<sequence>MRRVDVAYVLITNDERDRVLMVRNGGSMVWSLPGGAVEPNESLDAAAIREAKEETGLDIEVGGICAVNECVFEGLGEHAVFFTFKAKIAGGEIEISRPDEIVDVKWVPLEEADRLMPYHKDGVQALIGKPDVPYHDQGRRE</sequence>
<keyword evidence="7" id="KW-1185">Reference proteome</keyword>
<dbReference type="InterPro" id="IPR020476">
    <property type="entry name" value="Nudix_hydrolase"/>
</dbReference>
<dbReference type="PROSITE" id="PS00893">
    <property type="entry name" value="NUDIX_BOX"/>
    <property type="match status" value="1"/>
</dbReference>
<evidence type="ECO:0000259" key="5">
    <source>
        <dbReference type="PROSITE" id="PS51462"/>
    </source>
</evidence>
<reference evidence="6" key="1">
    <citation type="submission" date="2020-09" db="EMBL/GenBank/DDBJ databases">
        <title>A novel bacterium of genus Paenibacillus, isolated from South China Sea.</title>
        <authorList>
            <person name="Huang H."/>
            <person name="Mo K."/>
            <person name="Hu Y."/>
        </authorList>
    </citation>
    <scope>NUCLEOTIDE SEQUENCE</scope>
    <source>
        <strain evidence="6">IB182493</strain>
    </source>
</reference>
<evidence type="ECO:0000313" key="7">
    <source>
        <dbReference type="Proteomes" id="UP000632125"/>
    </source>
</evidence>
<dbReference type="PANTHER" id="PTHR43046">
    <property type="entry name" value="GDP-MANNOSE MANNOSYL HYDROLASE"/>
    <property type="match status" value="1"/>
</dbReference>
<evidence type="ECO:0000313" key="6">
    <source>
        <dbReference type="EMBL" id="MBD2870597.1"/>
    </source>
</evidence>
<name>A0A927CNK7_9BACL</name>
<proteinExistence type="inferred from homology"/>
<dbReference type="PROSITE" id="PS51462">
    <property type="entry name" value="NUDIX"/>
    <property type="match status" value="1"/>
</dbReference>
<feature type="domain" description="Nudix hydrolase" evidence="5">
    <location>
        <begin position="1"/>
        <end position="129"/>
    </location>
</feature>